<feature type="transmembrane region" description="Helical" evidence="19">
    <location>
        <begin position="146"/>
        <end position="164"/>
    </location>
</feature>
<comment type="caution">
    <text evidence="20">The sequence shown here is derived from an EMBL/GenBank/DDBJ whole genome shotgun (WGS) entry which is preliminary data.</text>
</comment>
<evidence type="ECO:0000256" key="13">
    <source>
        <dbReference type="ARBA" id="ARBA00022989"/>
    </source>
</evidence>
<keyword evidence="21" id="KW-1185">Reference proteome</keyword>
<dbReference type="GO" id="GO:0004605">
    <property type="term" value="F:phosphatidate cytidylyltransferase activity"/>
    <property type="evidence" value="ECO:0007669"/>
    <property type="project" value="UniProtKB-EC"/>
</dbReference>
<keyword evidence="17" id="KW-1208">Phospholipid metabolism</keyword>
<keyword evidence="8" id="KW-1003">Cell membrane</keyword>
<keyword evidence="9" id="KW-0444">Lipid biosynthesis</keyword>
<keyword evidence="11 18" id="KW-0812">Transmembrane</keyword>
<keyword evidence="10 18" id="KW-0808">Transferase</keyword>
<dbReference type="GeneID" id="97192806"/>
<dbReference type="Proteomes" id="UP000261080">
    <property type="component" value="Unassembled WGS sequence"/>
</dbReference>
<dbReference type="PROSITE" id="PS01315">
    <property type="entry name" value="CDS"/>
    <property type="match status" value="1"/>
</dbReference>
<sequence length="280" mass="30081">MFKTRLLSGILLVVIALATIIPGNDILLALLLLVSLIGMSELYKVRNLHVSLPGIVGYAAAAACYVLIRLQVKGSGESEVLAFFDRQGLGLLVIAILIILMAVYVFSYPKYVAEEMMLVFFGIFYVALMLSYVYQTRMIPEEGVYLVWLVFLSSWGCDTCAYCVGMLIGKHKMSPKLSPKKSVEGAVGGVVGAALLGAVYAAAVSHFGDASASPVVYAVICGAGGLISMVGDLAASAIKRNHEIKDYGKLIPGHGGILDRFDSVIFTAPIIYYLSVFFMI</sequence>
<evidence type="ECO:0000313" key="20">
    <source>
        <dbReference type="EMBL" id="RGE89935.1"/>
    </source>
</evidence>
<evidence type="ECO:0000256" key="16">
    <source>
        <dbReference type="ARBA" id="ARBA00023209"/>
    </source>
</evidence>
<evidence type="ECO:0000256" key="3">
    <source>
        <dbReference type="ARBA" id="ARBA00005119"/>
    </source>
</evidence>
<comment type="similarity">
    <text evidence="5 18">Belongs to the CDS family.</text>
</comment>
<reference evidence="20 21" key="1">
    <citation type="submission" date="2018-08" db="EMBL/GenBank/DDBJ databases">
        <title>A genome reference for cultivated species of the human gut microbiota.</title>
        <authorList>
            <person name="Zou Y."/>
            <person name="Xue W."/>
            <person name="Luo G."/>
        </authorList>
    </citation>
    <scope>NUCLEOTIDE SEQUENCE [LARGE SCALE GENOMIC DNA]</scope>
    <source>
        <strain evidence="20 21">AF37-2AT</strain>
    </source>
</reference>
<dbReference type="GO" id="GO:0005886">
    <property type="term" value="C:plasma membrane"/>
    <property type="evidence" value="ECO:0007669"/>
    <property type="project" value="UniProtKB-SubCell"/>
</dbReference>
<evidence type="ECO:0000256" key="7">
    <source>
        <dbReference type="ARBA" id="ARBA00019373"/>
    </source>
</evidence>
<dbReference type="EMBL" id="QVLX01000001">
    <property type="protein sequence ID" value="RGE89935.1"/>
    <property type="molecule type" value="Genomic_DNA"/>
</dbReference>
<comment type="catalytic activity">
    <reaction evidence="1 18">
        <text>a 1,2-diacyl-sn-glycero-3-phosphate + CTP + H(+) = a CDP-1,2-diacyl-sn-glycerol + diphosphate</text>
        <dbReference type="Rhea" id="RHEA:16229"/>
        <dbReference type="ChEBI" id="CHEBI:15378"/>
        <dbReference type="ChEBI" id="CHEBI:33019"/>
        <dbReference type="ChEBI" id="CHEBI:37563"/>
        <dbReference type="ChEBI" id="CHEBI:58332"/>
        <dbReference type="ChEBI" id="CHEBI:58608"/>
        <dbReference type="EC" id="2.7.7.41"/>
    </reaction>
</comment>
<proteinExistence type="inferred from homology"/>
<evidence type="ECO:0000256" key="18">
    <source>
        <dbReference type="RuleBase" id="RU003938"/>
    </source>
</evidence>
<dbReference type="AlphaFoldDB" id="A0A3E3K5Q5"/>
<evidence type="ECO:0000256" key="1">
    <source>
        <dbReference type="ARBA" id="ARBA00001698"/>
    </source>
</evidence>
<evidence type="ECO:0000256" key="10">
    <source>
        <dbReference type="ARBA" id="ARBA00022679"/>
    </source>
</evidence>
<evidence type="ECO:0000256" key="11">
    <source>
        <dbReference type="ARBA" id="ARBA00022692"/>
    </source>
</evidence>
<dbReference type="GO" id="GO:0016024">
    <property type="term" value="P:CDP-diacylglycerol biosynthetic process"/>
    <property type="evidence" value="ECO:0007669"/>
    <property type="project" value="UniProtKB-UniPathway"/>
</dbReference>
<feature type="transmembrane region" description="Helical" evidence="19">
    <location>
        <begin position="88"/>
        <end position="106"/>
    </location>
</feature>
<feature type="transmembrane region" description="Helical" evidence="19">
    <location>
        <begin position="50"/>
        <end position="68"/>
    </location>
</feature>
<dbReference type="PANTHER" id="PTHR46382">
    <property type="entry name" value="PHOSPHATIDATE CYTIDYLYLTRANSFERASE"/>
    <property type="match status" value="1"/>
</dbReference>
<dbReference type="EC" id="2.7.7.41" evidence="6 18"/>
<dbReference type="InterPro" id="IPR000374">
    <property type="entry name" value="PC_trans"/>
</dbReference>
<evidence type="ECO:0000256" key="14">
    <source>
        <dbReference type="ARBA" id="ARBA00023098"/>
    </source>
</evidence>
<keyword evidence="14" id="KW-0443">Lipid metabolism</keyword>
<feature type="transmembrane region" description="Helical" evidence="19">
    <location>
        <begin position="215"/>
        <end position="235"/>
    </location>
</feature>
<evidence type="ECO:0000313" key="21">
    <source>
        <dbReference type="Proteomes" id="UP000261080"/>
    </source>
</evidence>
<keyword evidence="15 19" id="KW-0472">Membrane</keyword>
<organism evidence="20 21">
    <name type="scientific">Sellimonas intestinalis</name>
    <dbReference type="NCBI Taxonomy" id="1653434"/>
    <lineage>
        <taxon>Bacteria</taxon>
        <taxon>Bacillati</taxon>
        <taxon>Bacillota</taxon>
        <taxon>Clostridia</taxon>
        <taxon>Lachnospirales</taxon>
        <taxon>Lachnospiraceae</taxon>
        <taxon>Sellimonas</taxon>
    </lineage>
</organism>
<evidence type="ECO:0000256" key="6">
    <source>
        <dbReference type="ARBA" id="ARBA00012487"/>
    </source>
</evidence>
<evidence type="ECO:0000256" key="9">
    <source>
        <dbReference type="ARBA" id="ARBA00022516"/>
    </source>
</evidence>
<evidence type="ECO:0000256" key="5">
    <source>
        <dbReference type="ARBA" id="ARBA00010185"/>
    </source>
</evidence>
<dbReference type="RefSeq" id="WP_053768956.1">
    <property type="nucleotide sequence ID" value="NZ_BAABYU010000001.1"/>
</dbReference>
<comment type="pathway">
    <text evidence="4">Lipid metabolism.</text>
</comment>
<protein>
    <recommendedName>
        <fullName evidence="7 18">Phosphatidate cytidylyltransferase</fullName>
        <ecNumber evidence="6 18">2.7.7.41</ecNumber>
    </recommendedName>
</protein>
<keyword evidence="12 18" id="KW-0548">Nucleotidyltransferase</keyword>
<dbReference type="PANTHER" id="PTHR46382:SF1">
    <property type="entry name" value="PHOSPHATIDATE CYTIDYLYLTRANSFERASE"/>
    <property type="match status" value="1"/>
</dbReference>
<evidence type="ECO:0000256" key="15">
    <source>
        <dbReference type="ARBA" id="ARBA00023136"/>
    </source>
</evidence>
<evidence type="ECO:0000256" key="2">
    <source>
        <dbReference type="ARBA" id="ARBA00004651"/>
    </source>
</evidence>
<evidence type="ECO:0000256" key="19">
    <source>
        <dbReference type="SAM" id="Phobius"/>
    </source>
</evidence>
<evidence type="ECO:0000256" key="17">
    <source>
        <dbReference type="ARBA" id="ARBA00023264"/>
    </source>
</evidence>
<accession>A0A3E3K5Q5</accession>
<keyword evidence="13 19" id="KW-1133">Transmembrane helix</keyword>
<dbReference type="OrthoDB" id="9799199at2"/>
<feature type="transmembrane region" description="Helical" evidence="19">
    <location>
        <begin position="185"/>
        <end position="203"/>
    </location>
</feature>
<gene>
    <name evidence="20" type="ORF">DW016_01320</name>
</gene>
<dbReference type="UniPathway" id="UPA00557">
    <property type="reaction ID" value="UER00614"/>
</dbReference>
<evidence type="ECO:0000256" key="8">
    <source>
        <dbReference type="ARBA" id="ARBA00022475"/>
    </source>
</evidence>
<name>A0A3E3K5Q5_9FIRM</name>
<feature type="transmembrane region" description="Helical" evidence="19">
    <location>
        <begin position="118"/>
        <end position="134"/>
    </location>
</feature>
<evidence type="ECO:0000256" key="12">
    <source>
        <dbReference type="ARBA" id="ARBA00022695"/>
    </source>
</evidence>
<keyword evidence="16" id="KW-0594">Phospholipid biosynthesis</keyword>
<dbReference type="Pfam" id="PF01148">
    <property type="entry name" value="CTP_transf_1"/>
    <property type="match status" value="1"/>
</dbReference>
<comment type="pathway">
    <text evidence="3 18">Phospholipid metabolism; CDP-diacylglycerol biosynthesis; CDP-diacylglycerol from sn-glycerol 3-phosphate: step 3/3.</text>
</comment>
<evidence type="ECO:0000256" key="4">
    <source>
        <dbReference type="ARBA" id="ARBA00005189"/>
    </source>
</evidence>
<comment type="subcellular location">
    <subcellularLocation>
        <location evidence="2">Cell membrane</location>
        <topology evidence="2">Multi-pass membrane protein</topology>
    </subcellularLocation>
</comment>